<proteinExistence type="predicted"/>
<name>A0A940PP15_9MICO</name>
<sequence>MVLRLSRLVPGLLLYGIADAFMMRAELGVSPWLVFSQGLSSVTGMNIGLLTNLIGLVVLLAWIPLRQRPGIGTVLNIMLVGPGLSLGLWLLPTPELLVVRIGYFVFGLLLLAVASGIYIGTHLGPGPRDGLMIGIHARFWTPLWLARTGVEVTVLAVGWVFGGDVGLGTVAFALLIGPLCGFTLPFFDPALRRSGKTPTPRPEAGEALASDGAESDQSKEVTEGSTVRRAESC</sequence>
<keyword evidence="2" id="KW-1133">Transmembrane helix</keyword>
<feature type="transmembrane region" description="Helical" evidence="2">
    <location>
        <begin position="72"/>
        <end position="91"/>
    </location>
</feature>
<comment type="caution">
    <text evidence="3">The sequence shown here is derived from an EMBL/GenBank/DDBJ whole genome shotgun (WGS) entry which is preliminary data.</text>
</comment>
<evidence type="ECO:0000256" key="1">
    <source>
        <dbReference type="SAM" id="MobiDB-lite"/>
    </source>
</evidence>
<keyword evidence="2" id="KW-0812">Transmembrane</keyword>
<protein>
    <submittedName>
        <fullName evidence="3">Membrane protein YczE</fullName>
    </submittedName>
</protein>
<dbReference type="Pfam" id="PF19700">
    <property type="entry name" value="DUF6198"/>
    <property type="match status" value="1"/>
</dbReference>
<evidence type="ECO:0000313" key="3">
    <source>
        <dbReference type="EMBL" id="MBP1327502.1"/>
    </source>
</evidence>
<organism evidence="3 4">
    <name type="scientific">Leucobacter exalbidus</name>
    <dbReference type="NCBI Taxonomy" id="662960"/>
    <lineage>
        <taxon>Bacteria</taxon>
        <taxon>Bacillati</taxon>
        <taxon>Actinomycetota</taxon>
        <taxon>Actinomycetes</taxon>
        <taxon>Micrococcales</taxon>
        <taxon>Microbacteriaceae</taxon>
        <taxon>Leucobacter</taxon>
    </lineage>
</organism>
<feature type="transmembrane region" description="Helical" evidence="2">
    <location>
        <begin position="139"/>
        <end position="161"/>
    </location>
</feature>
<keyword evidence="4" id="KW-1185">Reference proteome</keyword>
<evidence type="ECO:0000256" key="2">
    <source>
        <dbReference type="SAM" id="Phobius"/>
    </source>
</evidence>
<accession>A0A940PP15</accession>
<feature type="transmembrane region" description="Helical" evidence="2">
    <location>
        <begin position="97"/>
        <end position="119"/>
    </location>
</feature>
<dbReference type="AlphaFoldDB" id="A0A940PP15"/>
<dbReference type="InterPro" id="IPR038750">
    <property type="entry name" value="YczE/YyaS-like"/>
</dbReference>
<dbReference type="Proteomes" id="UP000675163">
    <property type="component" value="Unassembled WGS sequence"/>
</dbReference>
<gene>
    <name evidence="3" type="ORF">JOF28_002734</name>
</gene>
<feature type="transmembrane region" description="Helical" evidence="2">
    <location>
        <begin position="167"/>
        <end position="187"/>
    </location>
</feature>
<feature type="transmembrane region" description="Helical" evidence="2">
    <location>
        <begin position="46"/>
        <end position="65"/>
    </location>
</feature>
<dbReference type="RefSeq" id="WP_245189984.1">
    <property type="nucleotide sequence ID" value="NZ_JAFIDA010000001.1"/>
</dbReference>
<feature type="compositionally biased region" description="Basic and acidic residues" evidence="1">
    <location>
        <begin position="216"/>
        <end position="233"/>
    </location>
</feature>
<dbReference type="PANTHER" id="PTHR40078">
    <property type="entry name" value="INTEGRAL MEMBRANE PROTEIN-RELATED"/>
    <property type="match status" value="1"/>
</dbReference>
<feature type="region of interest" description="Disordered" evidence="1">
    <location>
        <begin position="193"/>
        <end position="233"/>
    </location>
</feature>
<dbReference type="PANTHER" id="PTHR40078:SF1">
    <property type="entry name" value="INTEGRAL MEMBRANE PROTEIN"/>
    <property type="match status" value="1"/>
</dbReference>
<dbReference type="EMBL" id="JAFIDA010000001">
    <property type="protein sequence ID" value="MBP1327502.1"/>
    <property type="molecule type" value="Genomic_DNA"/>
</dbReference>
<reference evidence="3" key="1">
    <citation type="submission" date="2021-02" db="EMBL/GenBank/DDBJ databases">
        <title>Sequencing the genomes of 1000 actinobacteria strains.</title>
        <authorList>
            <person name="Klenk H.-P."/>
        </authorList>
    </citation>
    <scope>NUCLEOTIDE SEQUENCE</scope>
    <source>
        <strain evidence="3">DSM 22850</strain>
    </source>
</reference>
<keyword evidence="2" id="KW-0472">Membrane</keyword>
<evidence type="ECO:0000313" key="4">
    <source>
        <dbReference type="Proteomes" id="UP000675163"/>
    </source>
</evidence>